<dbReference type="GeneTree" id="ENSGT00940000158371"/>
<reference evidence="3" key="1">
    <citation type="submission" date="2016-06" db="EMBL/GenBank/DDBJ databases">
        <title>De novo assembly and RNA-Seq shows season-dependent expression and editing in black bear kidneys.</title>
        <authorList>
            <person name="Korstanje R."/>
            <person name="Srivastava A."/>
            <person name="Sarsani V.K."/>
            <person name="Sheehan S.M."/>
            <person name="Seger R.L."/>
            <person name="Barter M.E."/>
            <person name="Lindqvist C."/>
            <person name="Brody L.C."/>
            <person name="Mullikin J.C."/>
        </authorList>
    </citation>
    <scope>NUCLEOTIDE SEQUENCE [LARGE SCALE GENOMIC DNA]</scope>
</reference>
<evidence type="ECO:0000313" key="2">
    <source>
        <dbReference type="Ensembl" id="ENSUAMP00000030254.1"/>
    </source>
</evidence>
<evidence type="ECO:0008006" key="4">
    <source>
        <dbReference type="Google" id="ProtNLM"/>
    </source>
</evidence>
<reference evidence="2" key="2">
    <citation type="submission" date="2025-08" db="UniProtKB">
        <authorList>
            <consortium name="Ensembl"/>
        </authorList>
    </citation>
    <scope>IDENTIFICATION</scope>
</reference>
<feature type="signal peptide" evidence="1">
    <location>
        <begin position="1"/>
        <end position="21"/>
    </location>
</feature>
<evidence type="ECO:0000313" key="3">
    <source>
        <dbReference type="Proteomes" id="UP000291022"/>
    </source>
</evidence>
<name>A0A452SCX3_URSAM</name>
<dbReference type="AlphaFoldDB" id="A0A452SCX3"/>
<feature type="chain" id="PRO_5019008263" description="Testican-1" evidence="1">
    <location>
        <begin position="22"/>
        <end position="80"/>
    </location>
</feature>
<evidence type="ECO:0000256" key="1">
    <source>
        <dbReference type="SAM" id="SignalP"/>
    </source>
</evidence>
<protein>
    <recommendedName>
        <fullName evidence="4">Testican-1</fullName>
    </recommendedName>
</protein>
<accession>A0A452SCX3</accession>
<dbReference type="OMA" id="TILECCH"/>
<proteinExistence type="predicted"/>
<organism evidence="2 3">
    <name type="scientific">Ursus americanus</name>
    <name type="common">American black bear</name>
    <name type="synonym">Euarctos americanus</name>
    <dbReference type="NCBI Taxonomy" id="9643"/>
    <lineage>
        <taxon>Eukaryota</taxon>
        <taxon>Metazoa</taxon>
        <taxon>Chordata</taxon>
        <taxon>Craniata</taxon>
        <taxon>Vertebrata</taxon>
        <taxon>Euteleostomi</taxon>
        <taxon>Mammalia</taxon>
        <taxon>Eutheria</taxon>
        <taxon>Laurasiatheria</taxon>
        <taxon>Carnivora</taxon>
        <taxon>Caniformia</taxon>
        <taxon>Ursidae</taxon>
        <taxon>Ursus</taxon>
    </lineage>
</organism>
<keyword evidence="1" id="KW-0732">Signal</keyword>
<keyword evidence="3" id="KW-1185">Reference proteome</keyword>
<sequence>MPAIAVLAAAAAAWCFLQVESRHLDALAGGAGPNNGNFLDNDQWLSTVSQYDRDKYWNRFRDERQRERGNPKQTLSKHRA</sequence>
<dbReference type="Ensembl" id="ENSUAMT00000033746.1">
    <property type="protein sequence ID" value="ENSUAMP00000030254.1"/>
    <property type="gene ID" value="ENSUAMG00000023208.1"/>
</dbReference>
<dbReference type="STRING" id="9643.ENSUAMP00000030254"/>
<reference evidence="2" key="3">
    <citation type="submission" date="2025-09" db="UniProtKB">
        <authorList>
            <consortium name="Ensembl"/>
        </authorList>
    </citation>
    <scope>IDENTIFICATION</scope>
</reference>
<dbReference type="Proteomes" id="UP000291022">
    <property type="component" value="Unassembled WGS sequence"/>
</dbReference>